<protein>
    <submittedName>
        <fullName evidence="7">Uncharacterized protein</fullName>
    </submittedName>
</protein>
<evidence type="ECO:0000256" key="3">
    <source>
        <dbReference type="ARBA" id="ARBA00022989"/>
    </source>
</evidence>
<evidence type="ECO:0000256" key="1">
    <source>
        <dbReference type="ARBA" id="ARBA00004141"/>
    </source>
</evidence>
<keyword evidence="3 6" id="KW-1133">Transmembrane helix</keyword>
<proteinExistence type="predicted"/>
<dbReference type="PANTHER" id="PTHR13377:SF3">
    <property type="entry name" value="TRANSMEMBRANE PROTEIN 115"/>
    <property type="match status" value="1"/>
</dbReference>
<name>E9AL24_LEIMU</name>
<gene>
    <name evidence="7" type="ORF">LMXM_07_0140</name>
</gene>
<evidence type="ECO:0000313" key="8">
    <source>
        <dbReference type="Proteomes" id="UP000007259"/>
    </source>
</evidence>
<dbReference type="Proteomes" id="UP000007259">
    <property type="component" value="Chromosome 7"/>
</dbReference>
<dbReference type="GO" id="GO:0005794">
    <property type="term" value="C:Golgi apparatus"/>
    <property type="evidence" value="ECO:0007669"/>
    <property type="project" value="TreeGrafter"/>
</dbReference>
<dbReference type="InterPro" id="IPR013861">
    <property type="entry name" value="TMEM115/Pdh1/Rbl19"/>
</dbReference>
<evidence type="ECO:0000256" key="5">
    <source>
        <dbReference type="SAM" id="MobiDB-lite"/>
    </source>
</evidence>
<evidence type="ECO:0000313" key="7">
    <source>
        <dbReference type="EMBL" id="CBZ23627.1"/>
    </source>
</evidence>
<dbReference type="OMA" id="PWRFITY"/>
<keyword evidence="4 6" id="KW-0472">Membrane</keyword>
<accession>E9AL24</accession>
<reference evidence="7 8" key="1">
    <citation type="journal article" date="2011" name="Genome Res.">
        <title>Chromosome and gene copy number variation allow major structural change between species and strains of Leishmania.</title>
        <authorList>
            <person name="Rogers M.B."/>
            <person name="Hilley J.D."/>
            <person name="Dickens N.J."/>
            <person name="Wilkes J."/>
            <person name="Bates P.A."/>
            <person name="Depledge D.P."/>
            <person name="Harris D."/>
            <person name="Her Y."/>
            <person name="Herzyk P."/>
            <person name="Imamura H."/>
            <person name="Otto T.D."/>
            <person name="Sanders M."/>
            <person name="Seeger K."/>
            <person name="Dujardin J.C."/>
            <person name="Berriman M."/>
            <person name="Smith D.F."/>
            <person name="Hertz-Fowler C."/>
            <person name="Mottram J.C."/>
        </authorList>
    </citation>
    <scope>NUCLEOTIDE SEQUENCE [LARGE SCALE GENOMIC DNA]</scope>
    <source>
        <strain evidence="7 8">MHOM/GT/2001/U1103</strain>
    </source>
</reference>
<dbReference type="EMBL" id="FR799560">
    <property type="protein sequence ID" value="CBZ23627.1"/>
    <property type="molecule type" value="Genomic_DNA"/>
</dbReference>
<feature type="region of interest" description="Disordered" evidence="5">
    <location>
        <begin position="330"/>
        <end position="352"/>
    </location>
</feature>
<dbReference type="AlphaFoldDB" id="E9AL24"/>
<evidence type="ECO:0000256" key="2">
    <source>
        <dbReference type="ARBA" id="ARBA00022692"/>
    </source>
</evidence>
<organism evidence="7 8">
    <name type="scientific">Leishmania mexicana (strain MHOM/GT/2001/U1103)</name>
    <dbReference type="NCBI Taxonomy" id="929439"/>
    <lineage>
        <taxon>Eukaryota</taxon>
        <taxon>Discoba</taxon>
        <taxon>Euglenozoa</taxon>
        <taxon>Kinetoplastea</taxon>
        <taxon>Metakinetoplastina</taxon>
        <taxon>Trypanosomatida</taxon>
        <taxon>Trypanosomatidae</taxon>
        <taxon>Leishmaniinae</taxon>
        <taxon>Leishmania</taxon>
    </lineage>
</organism>
<keyword evidence="8" id="KW-1185">Reference proteome</keyword>
<dbReference type="PhylomeDB" id="E9AL24"/>
<dbReference type="VEuPathDB" id="TriTrypDB:LmxM.07.0140"/>
<dbReference type="GO" id="GO:0006890">
    <property type="term" value="P:retrograde vesicle-mediated transport, Golgi to endoplasmic reticulum"/>
    <property type="evidence" value="ECO:0007669"/>
    <property type="project" value="InterPro"/>
</dbReference>
<sequence length="352" mass="37652">MLLSSPVARAAQKAPVTAGLLVFMCLILLLSSSKDLTCMHSVLYELFPWRFITYPLAVTMRQPLRIAVNTAVILAGASAEAATGSSEYATFLLCTTVATGALVLLTDLVIFHPLRLTVWGGNDSHNRPYGYTGMWPVAEVVGFSLCRVRGVSALVGPRLRCGQLTLQRVPLAFVWAAFGCDVVSLVMGHSAENYYEHREGWQVMVAGIALLVSWLYERRVTGASNSAFALEAFMYPDPLRDGARWVCGRLQRRLQASPLRFLLPPEGGVGGGAAALPTPLFTRAAIGNTFPGSASTAAATTTTALLPGTTAEEAERHRLIAREALARRLQQQQQSASASSAAEVADSAAKTA</sequence>
<feature type="transmembrane region" description="Helical" evidence="6">
    <location>
        <begin position="88"/>
        <end position="111"/>
    </location>
</feature>
<keyword evidence="2 6" id="KW-0812">Transmembrane</keyword>
<dbReference type="PANTHER" id="PTHR13377">
    <property type="entry name" value="PLACENTAL PROTEIN 6"/>
    <property type="match status" value="1"/>
</dbReference>
<dbReference type="GeneID" id="13447007"/>
<dbReference type="OrthoDB" id="265298at2759"/>
<dbReference type="KEGG" id="lmi:LMXM_07_0140"/>
<evidence type="ECO:0000256" key="4">
    <source>
        <dbReference type="ARBA" id="ARBA00023136"/>
    </source>
</evidence>
<dbReference type="GO" id="GO:0016020">
    <property type="term" value="C:membrane"/>
    <property type="evidence" value="ECO:0007669"/>
    <property type="project" value="UniProtKB-SubCell"/>
</dbReference>
<comment type="subcellular location">
    <subcellularLocation>
        <location evidence="1">Membrane</location>
        <topology evidence="1">Multi-pass membrane protein</topology>
    </subcellularLocation>
</comment>
<dbReference type="RefSeq" id="XP_003872158.1">
    <property type="nucleotide sequence ID" value="XM_003872109.1"/>
</dbReference>
<evidence type="ECO:0000256" key="6">
    <source>
        <dbReference type="SAM" id="Phobius"/>
    </source>
</evidence>